<keyword evidence="2" id="KW-1134">Transmembrane beta strand</keyword>
<dbReference type="SUPFAM" id="SSF48452">
    <property type="entry name" value="TPR-like"/>
    <property type="match status" value="1"/>
</dbReference>
<evidence type="ECO:0000256" key="3">
    <source>
        <dbReference type="ARBA" id="ARBA00022692"/>
    </source>
</evidence>
<dbReference type="EMBL" id="AXDT01000139">
    <property type="protein sequence ID" value="ERT12303.1"/>
    <property type="molecule type" value="Genomic_DNA"/>
</dbReference>
<evidence type="ECO:0000259" key="8">
    <source>
        <dbReference type="Pfam" id="PF04575"/>
    </source>
</evidence>
<keyword evidence="11" id="KW-1185">Reference proteome</keyword>
<evidence type="ECO:0000256" key="1">
    <source>
        <dbReference type="ARBA" id="ARBA00004571"/>
    </source>
</evidence>
<evidence type="ECO:0000259" key="9">
    <source>
        <dbReference type="Pfam" id="PF24575"/>
    </source>
</evidence>
<comment type="caution">
    <text evidence="10">The sequence shown here is derived from an EMBL/GenBank/DDBJ whole genome shotgun (WGS) entry which is preliminary data.</text>
</comment>
<proteinExistence type="inferred from homology"/>
<evidence type="ECO:0000313" key="10">
    <source>
        <dbReference type="EMBL" id="ERT12303.1"/>
    </source>
</evidence>
<dbReference type="InterPro" id="IPR011990">
    <property type="entry name" value="TPR-like_helical_dom_sf"/>
</dbReference>
<organism evidence="10 11">
    <name type="scientific">Photorhabdus temperata J3</name>
    <dbReference type="NCBI Taxonomy" id="1389415"/>
    <lineage>
        <taxon>Bacteria</taxon>
        <taxon>Pseudomonadati</taxon>
        <taxon>Pseudomonadota</taxon>
        <taxon>Gammaproteobacteria</taxon>
        <taxon>Enterobacterales</taxon>
        <taxon>Morganellaceae</taxon>
        <taxon>Photorhabdus</taxon>
    </lineage>
</organism>
<comment type="similarity">
    <text evidence="7">Belongs to the Slam family.</text>
</comment>
<keyword evidence="4" id="KW-0732">Signal</keyword>
<evidence type="ECO:0000256" key="2">
    <source>
        <dbReference type="ARBA" id="ARBA00022452"/>
    </source>
</evidence>
<keyword evidence="6" id="KW-0998">Cell outer membrane</keyword>
<gene>
    <name evidence="10" type="ORF">O185_14840</name>
</gene>
<protein>
    <submittedName>
        <fullName evidence="10">Uncharacterized protein</fullName>
    </submittedName>
</protein>
<dbReference type="Gene3D" id="1.25.40.10">
    <property type="entry name" value="Tetratricopeptide repeat domain"/>
    <property type="match status" value="1"/>
</dbReference>
<dbReference type="InterPro" id="IPR007655">
    <property type="entry name" value="Slam_C"/>
</dbReference>
<dbReference type="GO" id="GO:0009279">
    <property type="term" value="C:cell outer membrane"/>
    <property type="evidence" value="ECO:0007669"/>
    <property type="project" value="UniProtKB-SubCell"/>
</dbReference>
<dbReference type="PATRIC" id="fig|1389415.4.peg.2957"/>
<dbReference type="InterPro" id="IPR057556">
    <property type="entry name" value="TPR_Slam"/>
</dbReference>
<dbReference type="Pfam" id="PF04575">
    <property type="entry name" value="SlipAM"/>
    <property type="match status" value="1"/>
</dbReference>
<evidence type="ECO:0000313" key="11">
    <source>
        <dbReference type="Proteomes" id="UP000017133"/>
    </source>
</evidence>
<comment type="subcellular location">
    <subcellularLocation>
        <location evidence="1">Cell outer membrane</location>
        <topology evidence="1">Multi-pass membrane protein</topology>
    </subcellularLocation>
</comment>
<evidence type="ECO:0000256" key="6">
    <source>
        <dbReference type="ARBA" id="ARBA00023237"/>
    </source>
</evidence>
<evidence type="ECO:0000256" key="7">
    <source>
        <dbReference type="ARBA" id="ARBA00023609"/>
    </source>
</evidence>
<accession>U7QWL2</accession>
<keyword evidence="3" id="KW-0812">Transmembrane</keyword>
<dbReference type="AlphaFoldDB" id="U7QWL2"/>
<dbReference type="Proteomes" id="UP000017133">
    <property type="component" value="Unassembled WGS sequence"/>
</dbReference>
<dbReference type="Pfam" id="PF24575">
    <property type="entry name" value="TPR_Slam"/>
    <property type="match status" value="1"/>
</dbReference>
<keyword evidence="5" id="KW-0472">Membrane</keyword>
<feature type="domain" description="Surface lipoprotein assembly modifier C-terminal" evidence="8">
    <location>
        <begin position="220"/>
        <end position="512"/>
    </location>
</feature>
<evidence type="ECO:0000256" key="4">
    <source>
        <dbReference type="ARBA" id="ARBA00022729"/>
    </source>
</evidence>
<evidence type="ECO:0000256" key="5">
    <source>
        <dbReference type="ARBA" id="ARBA00023136"/>
    </source>
</evidence>
<name>U7QWL2_PHOTE</name>
<reference evidence="10 11" key="1">
    <citation type="submission" date="2013-10" db="EMBL/GenBank/DDBJ databases">
        <title>Whole Genome Shotgun Sequence of Photorhabdus temperata J3.</title>
        <authorList>
            <person name="Park G.-S."/>
            <person name="Hong S.-J."/>
            <person name="Shin J.-H."/>
        </authorList>
    </citation>
    <scope>NUCLEOTIDE SEQUENCE [LARGE SCALE GENOMIC DNA]</scope>
    <source>
        <strain evidence="10 11">J3</strain>
    </source>
</reference>
<sequence length="512" mass="59140">MSYFVYLLVQLLSSDIPMLNIPIIRFTILISCLFIYPSLVLADEDAGRRLWHNVQRNLQDQEKEFVTDETVNENTDHLSIVLNGQTFSVENNVNEVGQALYLAINHQQVKDVERFLSMYQKLPRHDMQLVHFAQANLARSQGNLVAAEQHYQAILHQQPDFTRAKLELARVYYENQKNKEAGLLFNEISAANHDNENKLPPAVIKNITSYQDAIELRNAWRGSFAVGYIFNDNTNMSPNKPPVCKEYAENGSCIVERKLPLAKKANGISYDATLRKIYQLSGHHGISLRSMTYGESYRHHSDENENTTSAYLGYNYKAQKNDFLIGPIIEFNHVGNHSRYRTTGMKTEWMNILSKNLALNLEGEYKQFRYHKLYNHNDGNMTSVYATLSYYLTDQTITFTGGDWVNKTSVEKTDDYQQKGIRAGISTQLYPGINAVVFTALRQRQFGDYSVPLSARRKDNEQLYSAILSMPKFDVFGLTPVITYRYRKNNSNVDWLYSYNKNEVLIKFEKYF</sequence>
<feature type="domain" description="Surface lipoprotein assembly modifier N-terminal TPR repeats region" evidence="9">
    <location>
        <begin position="88"/>
        <end position="181"/>
    </location>
</feature>